<keyword evidence="2" id="KW-1133">Transmembrane helix</keyword>
<evidence type="ECO:0000313" key="3">
    <source>
        <dbReference type="EMBL" id="QUE52896.1"/>
    </source>
</evidence>
<dbReference type="RefSeq" id="WP_211634240.1">
    <property type="nucleotide sequence ID" value="NZ_CP073100.1"/>
</dbReference>
<evidence type="ECO:0000313" key="4">
    <source>
        <dbReference type="Proteomes" id="UP000676169"/>
    </source>
</evidence>
<proteinExistence type="predicted"/>
<dbReference type="EMBL" id="CP073100">
    <property type="protein sequence ID" value="QUE52896.1"/>
    <property type="molecule type" value="Genomic_DNA"/>
</dbReference>
<accession>A0A975J2R9</accession>
<feature type="region of interest" description="Disordered" evidence="1">
    <location>
        <begin position="57"/>
        <end position="85"/>
    </location>
</feature>
<name>A0A975J2R9_9BACT</name>
<protein>
    <submittedName>
        <fullName evidence="3">Uncharacterized protein</fullName>
    </submittedName>
</protein>
<keyword evidence="4" id="KW-1185">Reference proteome</keyword>
<evidence type="ECO:0000256" key="1">
    <source>
        <dbReference type="SAM" id="MobiDB-lite"/>
    </source>
</evidence>
<sequence length="110" mass="11931">MPGLSEHDLRRMLDARDRDQAAKLRRQGRYATPIFLGGILAVAIWFGIVVIRNDAANASDPAPAEKPVSPPAQDANSDGMPGLGDLKLEKSDLKFAHDLKDFIAPDAPKK</sequence>
<organism evidence="3 4">
    <name type="scientific">Luteolibacter ambystomatis</name>
    <dbReference type="NCBI Taxonomy" id="2824561"/>
    <lineage>
        <taxon>Bacteria</taxon>
        <taxon>Pseudomonadati</taxon>
        <taxon>Verrucomicrobiota</taxon>
        <taxon>Verrucomicrobiia</taxon>
        <taxon>Verrucomicrobiales</taxon>
        <taxon>Verrucomicrobiaceae</taxon>
        <taxon>Luteolibacter</taxon>
    </lineage>
</organism>
<dbReference type="Proteomes" id="UP000676169">
    <property type="component" value="Chromosome"/>
</dbReference>
<keyword evidence="2" id="KW-0472">Membrane</keyword>
<dbReference type="AlphaFoldDB" id="A0A975J2R9"/>
<keyword evidence="2" id="KW-0812">Transmembrane</keyword>
<dbReference type="KEGG" id="lamb:KBB96_08385"/>
<gene>
    <name evidence="3" type="ORF">KBB96_08385</name>
</gene>
<feature type="transmembrane region" description="Helical" evidence="2">
    <location>
        <begin position="30"/>
        <end position="51"/>
    </location>
</feature>
<reference evidence="3" key="1">
    <citation type="submission" date="2021-04" db="EMBL/GenBank/DDBJ databases">
        <title>Luteolibacter sp. 32A isolated from the skin of an Anderson's salamander (Ambystoma andersonii).</title>
        <authorList>
            <person name="Spergser J."/>
            <person name="Busse H.-J."/>
        </authorList>
    </citation>
    <scope>NUCLEOTIDE SEQUENCE</scope>
    <source>
        <strain evidence="3">32A</strain>
    </source>
</reference>
<evidence type="ECO:0000256" key="2">
    <source>
        <dbReference type="SAM" id="Phobius"/>
    </source>
</evidence>